<reference evidence="1" key="1">
    <citation type="submission" date="2023-05" db="EMBL/GenBank/DDBJ databases">
        <title>Nepenthes gracilis genome sequencing.</title>
        <authorList>
            <person name="Fukushima K."/>
        </authorList>
    </citation>
    <scope>NUCLEOTIDE SEQUENCE</scope>
    <source>
        <strain evidence="1">SING2019-196</strain>
    </source>
</reference>
<comment type="caution">
    <text evidence="1">The sequence shown here is derived from an EMBL/GenBank/DDBJ whole genome shotgun (WGS) entry which is preliminary data.</text>
</comment>
<evidence type="ECO:0000313" key="1">
    <source>
        <dbReference type="EMBL" id="GMH17753.1"/>
    </source>
</evidence>
<sequence length="114" mass="12909">MHLGQLQHGHLYLGHLQHTKPSSARQLHHGISQTPWSKAHISDIFISIFCVETRPFSSLSFASWLLDQKLLSQSFAILAKSSLQTLGPNMYPNRVSLKWTQSMRKGQGPFQCSH</sequence>
<dbReference type="EMBL" id="BSYO01000018">
    <property type="protein sequence ID" value="GMH17753.1"/>
    <property type="molecule type" value="Genomic_DNA"/>
</dbReference>
<dbReference type="Proteomes" id="UP001279734">
    <property type="component" value="Unassembled WGS sequence"/>
</dbReference>
<proteinExistence type="predicted"/>
<organism evidence="1 2">
    <name type="scientific">Nepenthes gracilis</name>
    <name type="common">Slender pitcher plant</name>
    <dbReference type="NCBI Taxonomy" id="150966"/>
    <lineage>
        <taxon>Eukaryota</taxon>
        <taxon>Viridiplantae</taxon>
        <taxon>Streptophyta</taxon>
        <taxon>Embryophyta</taxon>
        <taxon>Tracheophyta</taxon>
        <taxon>Spermatophyta</taxon>
        <taxon>Magnoliopsida</taxon>
        <taxon>eudicotyledons</taxon>
        <taxon>Gunneridae</taxon>
        <taxon>Pentapetalae</taxon>
        <taxon>Caryophyllales</taxon>
        <taxon>Nepenthaceae</taxon>
        <taxon>Nepenthes</taxon>
    </lineage>
</organism>
<protein>
    <submittedName>
        <fullName evidence="1">Uncharacterized protein</fullName>
    </submittedName>
</protein>
<dbReference type="AlphaFoldDB" id="A0AAD3SUC2"/>
<accession>A0AAD3SUC2</accession>
<name>A0AAD3SUC2_NEPGR</name>
<keyword evidence="2" id="KW-1185">Reference proteome</keyword>
<evidence type="ECO:0000313" key="2">
    <source>
        <dbReference type="Proteomes" id="UP001279734"/>
    </source>
</evidence>
<gene>
    <name evidence="1" type="ORF">Nepgr_019594</name>
</gene>